<reference evidence="11" key="1">
    <citation type="submission" date="2016-10" db="EMBL/GenBank/DDBJ databases">
        <authorList>
            <person name="Varghese N."/>
            <person name="Submissions S."/>
        </authorList>
    </citation>
    <scope>NUCLEOTIDE SEQUENCE [LARGE SCALE GENOMIC DNA]</scope>
    <source>
        <strain evidence="11">CBMB127</strain>
    </source>
</reference>
<keyword evidence="7 9" id="KW-0804">Transcription</keyword>
<evidence type="ECO:0000313" key="11">
    <source>
        <dbReference type="Proteomes" id="UP000198629"/>
    </source>
</evidence>
<comment type="subcellular location">
    <subcellularLocation>
        <location evidence="9">Cytoplasm</location>
    </subcellularLocation>
</comment>
<dbReference type="GO" id="GO:0005737">
    <property type="term" value="C:cytoplasm"/>
    <property type="evidence" value="ECO:0007669"/>
    <property type="project" value="UniProtKB-SubCell"/>
</dbReference>
<comment type="subunit">
    <text evidence="9">Homodimer; disulfide-linked. Forms a heterohexamer composed of two FlhC and four FlhD subunits. Each FlhC binds a FlhD dimer, forming a heterotrimer, and a hexamer assembles by dimerization of two heterotrimers.</text>
</comment>
<dbReference type="Gene3D" id="1.10.4000.10">
    <property type="entry name" value="Flagellar transcriptional activator FlhD"/>
    <property type="match status" value="1"/>
</dbReference>
<keyword evidence="3 9" id="KW-0805">Transcription regulation</keyword>
<dbReference type="OrthoDB" id="5298036at2"/>
<comment type="caution">
    <text evidence="9">Lacks conserved residue(s) required for the propagation of feature annotation.</text>
</comment>
<evidence type="ECO:0000256" key="8">
    <source>
        <dbReference type="ARBA" id="ARBA00025431"/>
    </source>
</evidence>
<dbReference type="GO" id="GO:0044780">
    <property type="term" value="P:bacterial-type flagellum assembly"/>
    <property type="evidence" value="ECO:0007669"/>
    <property type="project" value="InterPro"/>
</dbReference>
<evidence type="ECO:0000256" key="6">
    <source>
        <dbReference type="ARBA" id="ARBA00023159"/>
    </source>
</evidence>
<dbReference type="NCBIfam" id="NF002783">
    <property type="entry name" value="PRK02909.1-1"/>
    <property type="match status" value="1"/>
</dbReference>
<keyword evidence="5" id="KW-1015">Disulfide bond</keyword>
<dbReference type="InterPro" id="IPR023559">
    <property type="entry name" value="Flagellar_FlhD"/>
</dbReference>
<sequence>MNVMQNDLLAEIKDANLNYLMLAQQLIRADKATAIFRLGINKEIADLLENLTNLQLLKLCNTNMLLTRFRFDDSEILGMLTSYTKDATQAHLHTAVLMSAQAAESTV</sequence>
<comment type="function">
    <text evidence="8 9">Functions in complex with FlhC as a master transcriptional regulator that regulates transcription of several flagellar and non-flagellar operons by binding to their promoter region. Activates expression of class 2 flagellar genes, including fliA, which is a flagellum-specific sigma factor that turns on the class 3 genes. Also regulates genes whose products function in a variety of physiological pathways.</text>
</comment>
<evidence type="ECO:0000256" key="2">
    <source>
        <dbReference type="ARBA" id="ARBA00022795"/>
    </source>
</evidence>
<accession>A0A1G9ATK4</accession>
<keyword evidence="1 9" id="KW-0963">Cytoplasm</keyword>
<proteinExistence type="inferred from homology"/>
<dbReference type="EMBL" id="FNFX01000002">
    <property type="protein sequence ID" value="SDK30224.1"/>
    <property type="molecule type" value="Genomic_DNA"/>
</dbReference>
<evidence type="ECO:0000256" key="4">
    <source>
        <dbReference type="ARBA" id="ARBA00023125"/>
    </source>
</evidence>
<dbReference type="HAMAP" id="MF_00725">
    <property type="entry name" value="FlhD"/>
    <property type="match status" value="1"/>
</dbReference>
<name>A0A1G9ATK4_9PROT</name>
<protein>
    <recommendedName>
        <fullName evidence="9">Flagellar transcriptional regulator FlhD</fullName>
    </recommendedName>
</protein>
<keyword evidence="6 9" id="KW-0010">Activator</keyword>
<evidence type="ECO:0000256" key="9">
    <source>
        <dbReference type="HAMAP-Rule" id="MF_00725"/>
    </source>
</evidence>
<keyword evidence="4 9" id="KW-0238">DNA-binding</keyword>
<evidence type="ECO:0000256" key="7">
    <source>
        <dbReference type="ARBA" id="ARBA00023163"/>
    </source>
</evidence>
<dbReference type="Pfam" id="PF05247">
    <property type="entry name" value="FlhD"/>
    <property type="match status" value="1"/>
</dbReference>
<keyword evidence="11" id="KW-1185">Reference proteome</keyword>
<keyword evidence="10" id="KW-0282">Flagellum</keyword>
<comment type="domain">
    <text evidence="9">The C-terminal region contains a putative helix-turn-helix (HTH) motif, suggesting that this region may bind DNA.</text>
</comment>
<dbReference type="GO" id="GO:1902208">
    <property type="term" value="P:regulation of bacterial-type flagellum assembly"/>
    <property type="evidence" value="ECO:0007669"/>
    <property type="project" value="UniProtKB-UniRule"/>
</dbReference>
<keyword evidence="2 9" id="KW-1005">Bacterial flagellum biogenesis</keyword>
<dbReference type="InterPro" id="IPR036194">
    <property type="entry name" value="FlhD_sf"/>
</dbReference>
<dbReference type="AlphaFoldDB" id="A0A1G9ATK4"/>
<evidence type="ECO:0000256" key="3">
    <source>
        <dbReference type="ARBA" id="ARBA00023015"/>
    </source>
</evidence>
<keyword evidence="10" id="KW-0969">Cilium</keyword>
<dbReference type="SUPFAM" id="SSF63592">
    <property type="entry name" value="Flagellar transcriptional activator FlhD"/>
    <property type="match status" value="1"/>
</dbReference>
<organism evidence="10 11">
    <name type="scientific">Methylophilus rhizosphaerae</name>
    <dbReference type="NCBI Taxonomy" id="492660"/>
    <lineage>
        <taxon>Bacteria</taxon>
        <taxon>Pseudomonadati</taxon>
        <taxon>Pseudomonadota</taxon>
        <taxon>Betaproteobacteria</taxon>
        <taxon>Nitrosomonadales</taxon>
        <taxon>Methylophilaceae</taxon>
        <taxon>Methylophilus</taxon>
    </lineage>
</organism>
<dbReference type="Proteomes" id="UP000198629">
    <property type="component" value="Unassembled WGS sequence"/>
</dbReference>
<dbReference type="RefSeq" id="WP_091470484.1">
    <property type="nucleotide sequence ID" value="NZ_FNFX01000002.1"/>
</dbReference>
<evidence type="ECO:0000313" key="10">
    <source>
        <dbReference type="EMBL" id="SDK30224.1"/>
    </source>
</evidence>
<keyword evidence="10" id="KW-0966">Cell projection</keyword>
<dbReference type="STRING" id="492660.SAMN05192566_0789"/>
<gene>
    <name evidence="9" type="primary">flhD</name>
    <name evidence="10" type="ORF">SAMN05192566_0789</name>
</gene>
<dbReference type="GO" id="GO:0003677">
    <property type="term" value="F:DNA binding"/>
    <property type="evidence" value="ECO:0007669"/>
    <property type="project" value="UniProtKB-UniRule"/>
</dbReference>
<evidence type="ECO:0000256" key="1">
    <source>
        <dbReference type="ARBA" id="ARBA00022490"/>
    </source>
</evidence>
<comment type="similarity">
    <text evidence="9">Belongs to the FlhD family.</text>
</comment>
<dbReference type="GO" id="GO:0045893">
    <property type="term" value="P:positive regulation of DNA-templated transcription"/>
    <property type="evidence" value="ECO:0007669"/>
    <property type="project" value="InterPro"/>
</dbReference>
<evidence type="ECO:0000256" key="5">
    <source>
        <dbReference type="ARBA" id="ARBA00023157"/>
    </source>
</evidence>